<name>A0AA47MS46_MERPO</name>
<dbReference type="Proteomes" id="UP001174136">
    <property type="component" value="Unassembled WGS sequence"/>
</dbReference>
<dbReference type="AlphaFoldDB" id="A0AA47MS46"/>
<dbReference type="PANTHER" id="PTHR31025:SF27">
    <property type="entry name" value="SI:CH211-193K19.2-RELATED"/>
    <property type="match status" value="1"/>
</dbReference>
<protein>
    <submittedName>
        <fullName evidence="2">Uncharacterized protein</fullName>
    </submittedName>
</protein>
<evidence type="ECO:0000313" key="3">
    <source>
        <dbReference type="Proteomes" id="UP001174136"/>
    </source>
</evidence>
<feature type="region of interest" description="Disordered" evidence="1">
    <location>
        <begin position="412"/>
        <end position="448"/>
    </location>
</feature>
<gene>
    <name evidence="2" type="ORF">N1851_015912</name>
</gene>
<reference evidence="2" key="1">
    <citation type="journal article" date="2023" name="Front. Mar. Sci.">
        <title>A new Merluccius polli reference genome to investigate the effects of global change in West African waters.</title>
        <authorList>
            <person name="Mateo J.L."/>
            <person name="Blanco-Fernandez C."/>
            <person name="Garcia-Vazquez E."/>
            <person name="Machado-Schiaffino G."/>
        </authorList>
    </citation>
    <scope>NUCLEOTIDE SEQUENCE</scope>
    <source>
        <strain evidence="2">C29</strain>
        <tissue evidence="2">Fin</tissue>
    </source>
</reference>
<comment type="caution">
    <text evidence="2">The sequence shown here is derived from an EMBL/GenBank/DDBJ whole genome shotgun (WGS) entry which is preliminary data.</text>
</comment>
<keyword evidence="3" id="KW-1185">Reference proteome</keyword>
<sequence>MDLKEVVDIVVSNKLSEEALCYLSSKLDHRKLLTITFPDFRLKPKHHFIDHYPHLIRSYGPLTELWTMRFEAKHSFFKKHQRMMADHLDNVNLFKPKLYIEKVKVIRVSELDPLLKCAIQKKYPHLDSVSLSKSVHLHGTQYAEGMILPAGQCSGLPEFHKIVTVLVNSQDVTFICKILSSWYIEHLRSYELVEPHCAEIVALDPDVLTDYHPLTAYRVDFVTTSSKDARRIQLFEVPESVSQLIEILRERLKLENDFSLQFEDPEFGNALCNLTSISELPAEHIMWDIDSSLNQSFDRSISSVSSLDTASVNSEDFQDRSQDSIQNNLRHVAKWPIPFSIPKFSYDVELKLRKGNAIYEKSNKGFDYPCLKEPGSITGYDGWKTSIKYKLGNFRSKLRQAGCNEVDVNRKRKAGEEDDTPFTLKRPKRGEVNHVPDYPQHHDDSTLEDERVAPVDETKKKKKNTTLIWHKMEPTFSLRRREVVEGQPMVSEVQQRWPALFSCEELSEEFNRITSKDLLKTFNESLENYVPRLLRLYRARKGAFGQQMEDFLDKLDEQTSDIVSHRKATALRCLPVFVRDNTSFSCSVW</sequence>
<organism evidence="2 3">
    <name type="scientific">Merluccius polli</name>
    <name type="common">Benguela hake</name>
    <name type="synonym">Merluccius cadenati</name>
    <dbReference type="NCBI Taxonomy" id="89951"/>
    <lineage>
        <taxon>Eukaryota</taxon>
        <taxon>Metazoa</taxon>
        <taxon>Chordata</taxon>
        <taxon>Craniata</taxon>
        <taxon>Vertebrata</taxon>
        <taxon>Euteleostomi</taxon>
        <taxon>Actinopterygii</taxon>
        <taxon>Neopterygii</taxon>
        <taxon>Teleostei</taxon>
        <taxon>Neoteleostei</taxon>
        <taxon>Acanthomorphata</taxon>
        <taxon>Zeiogadaria</taxon>
        <taxon>Gadariae</taxon>
        <taxon>Gadiformes</taxon>
        <taxon>Gadoidei</taxon>
        <taxon>Merlucciidae</taxon>
        <taxon>Merluccius</taxon>
    </lineage>
</organism>
<proteinExistence type="predicted"/>
<accession>A0AA47MS46</accession>
<dbReference type="EMBL" id="JAOPHQ010002877">
    <property type="protein sequence ID" value="KAK0145180.1"/>
    <property type="molecule type" value="Genomic_DNA"/>
</dbReference>
<evidence type="ECO:0000313" key="2">
    <source>
        <dbReference type="EMBL" id="KAK0145180.1"/>
    </source>
</evidence>
<feature type="compositionally biased region" description="Basic and acidic residues" evidence="1">
    <location>
        <begin position="429"/>
        <end position="448"/>
    </location>
</feature>
<evidence type="ECO:0000256" key="1">
    <source>
        <dbReference type="SAM" id="MobiDB-lite"/>
    </source>
</evidence>
<dbReference type="PANTHER" id="PTHR31025">
    <property type="entry name" value="SI:CH211-196P9.1-RELATED"/>
    <property type="match status" value="1"/>
</dbReference>